<dbReference type="Gene3D" id="3.40.20.10">
    <property type="entry name" value="Severin"/>
    <property type="match status" value="1"/>
</dbReference>
<organism evidence="4">
    <name type="scientific">Sesamum calycinum</name>
    <dbReference type="NCBI Taxonomy" id="2727403"/>
    <lineage>
        <taxon>Eukaryota</taxon>
        <taxon>Viridiplantae</taxon>
        <taxon>Streptophyta</taxon>
        <taxon>Embryophyta</taxon>
        <taxon>Tracheophyta</taxon>
        <taxon>Spermatophyta</taxon>
        <taxon>Magnoliopsida</taxon>
        <taxon>eudicotyledons</taxon>
        <taxon>Gunneridae</taxon>
        <taxon>Pentapetalae</taxon>
        <taxon>asterids</taxon>
        <taxon>lamiids</taxon>
        <taxon>Lamiales</taxon>
        <taxon>Pedaliaceae</taxon>
        <taxon>Sesamum</taxon>
    </lineage>
</organism>
<name>A0AAW2RU42_9LAMI</name>
<gene>
    <name evidence="4" type="ORF">Scaly_0649200</name>
</gene>
<dbReference type="InterPro" id="IPR017904">
    <property type="entry name" value="ADF/Cofilin"/>
</dbReference>
<keyword evidence="2" id="KW-0009">Actin-binding</keyword>
<dbReference type="InterPro" id="IPR029006">
    <property type="entry name" value="ADF-H/Gelsolin-like_dom_sf"/>
</dbReference>
<accession>A0AAW2RU42</accession>
<protein>
    <submittedName>
        <fullName evidence="4">Actin-depolymerizing factor</fullName>
    </submittedName>
</protein>
<dbReference type="GO" id="GO:0003779">
    <property type="term" value="F:actin binding"/>
    <property type="evidence" value="ECO:0007669"/>
    <property type="project" value="UniProtKB-KW"/>
</dbReference>
<feature type="domain" description="ADF-H" evidence="3">
    <location>
        <begin position="49"/>
        <end position="111"/>
    </location>
</feature>
<evidence type="ECO:0000256" key="2">
    <source>
        <dbReference type="ARBA" id="ARBA00023203"/>
    </source>
</evidence>
<dbReference type="InterPro" id="IPR002108">
    <property type="entry name" value="ADF-H"/>
</dbReference>
<dbReference type="PROSITE" id="PS51263">
    <property type="entry name" value="ADF_H"/>
    <property type="match status" value="1"/>
</dbReference>
<dbReference type="PANTHER" id="PTHR11913">
    <property type="entry name" value="COFILIN-RELATED"/>
    <property type="match status" value="1"/>
</dbReference>
<proteinExistence type="inferred from homology"/>
<evidence type="ECO:0000256" key="1">
    <source>
        <dbReference type="ARBA" id="ARBA00006844"/>
    </source>
</evidence>
<comment type="caution">
    <text evidence="4">The sequence shown here is derived from an EMBL/GenBank/DDBJ whole genome shotgun (WGS) entry which is preliminary data.</text>
</comment>
<reference evidence="4" key="1">
    <citation type="submission" date="2020-06" db="EMBL/GenBank/DDBJ databases">
        <authorList>
            <person name="Li T."/>
            <person name="Hu X."/>
            <person name="Zhang T."/>
            <person name="Song X."/>
            <person name="Zhang H."/>
            <person name="Dai N."/>
            <person name="Sheng W."/>
            <person name="Hou X."/>
            <person name="Wei L."/>
        </authorList>
    </citation>
    <scope>NUCLEOTIDE SEQUENCE</scope>
    <source>
        <strain evidence="4">KEN8</strain>
        <tissue evidence="4">Leaf</tissue>
    </source>
</reference>
<dbReference type="EMBL" id="JACGWM010000003">
    <property type="protein sequence ID" value="KAL0383619.1"/>
    <property type="molecule type" value="Genomic_DNA"/>
</dbReference>
<evidence type="ECO:0000313" key="4">
    <source>
        <dbReference type="EMBL" id="KAL0383619.1"/>
    </source>
</evidence>
<dbReference type="SUPFAM" id="SSF55753">
    <property type="entry name" value="Actin depolymerizing proteins"/>
    <property type="match status" value="1"/>
</dbReference>
<dbReference type="AlphaFoldDB" id="A0AAW2RU42"/>
<sequence length="111" mass="12519">MLKIPELGFKGRINCSIASSPSFLLALRSRAVKGVDHGRRRFEINVVSGIGVAEHSKSAFLELKRKRVHRYLIFKITEKKNEVLVKKSGGPAENYDDFAESLPRNDCQYAI</sequence>
<dbReference type="Pfam" id="PF00241">
    <property type="entry name" value="Cofilin_ADF"/>
    <property type="match status" value="1"/>
</dbReference>
<dbReference type="GO" id="GO:0030042">
    <property type="term" value="P:actin filament depolymerization"/>
    <property type="evidence" value="ECO:0007669"/>
    <property type="project" value="InterPro"/>
</dbReference>
<reference evidence="4" key="2">
    <citation type="journal article" date="2024" name="Plant">
        <title>Genomic evolution and insights into agronomic trait innovations of Sesamum species.</title>
        <authorList>
            <person name="Miao H."/>
            <person name="Wang L."/>
            <person name="Qu L."/>
            <person name="Liu H."/>
            <person name="Sun Y."/>
            <person name="Le M."/>
            <person name="Wang Q."/>
            <person name="Wei S."/>
            <person name="Zheng Y."/>
            <person name="Lin W."/>
            <person name="Duan Y."/>
            <person name="Cao H."/>
            <person name="Xiong S."/>
            <person name="Wang X."/>
            <person name="Wei L."/>
            <person name="Li C."/>
            <person name="Ma Q."/>
            <person name="Ju M."/>
            <person name="Zhao R."/>
            <person name="Li G."/>
            <person name="Mu C."/>
            <person name="Tian Q."/>
            <person name="Mei H."/>
            <person name="Zhang T."/>
            <person name="Gao T."/>
            <person name="Zhang H."/>
        </authorList>
    </citation>
    <scope>NUCLEOTIDE SEQUENCE</scope>
    <source>
        <strain evidence="4">KEN8</strain>
    </source>
</reference>
<dbReference type="GO" id="GO:0015629">
    <property type="term" value="C:actin cytoskeleton"/>
    <property type="evidence" value="ECO:0007669"/>
    <property type="project" value="InterPro"/>
</dbReference>
<evidence type="ECO:0000259" key="3">
    <source>
        <dbReference type="PROSITE" id="PS51263"/>
    </source>
</evidence>
<comment type="similarity">
    <text evidence="1">Belongs to the actin-binding proteins ADF family.</text>
</comment>